<evidence type="ECO:0000313" key="3">
    <source>
        <dbReference type="Proteomes" id="UP000503278"/>
    </source>
</evidence>
<dbReference type="Gene3D" id="3.40.50.720">
    <property type="entry name" value="NAD(P)-binding Rossmann-like Domain"/>
    <property type="match status" value="1"/>
</dbReference>
<dbReference type="KEGG" id="mrob:HH214_02410"/>
<dbReference type="AlphaFoldDB" id="A0A7L5DUN0"/>
<dbReference type="GO" id="GO:0005737">
    <property type="term" value="C:cytoplasm"/>
    <property type="evidence" value="ECO:0007669"/>
    <property type="project" value="TreeGrafter"/>
</dbReference>
<accession>A0A7L5DUN0</accession>
<keyword evidence="3" id="KW-1185">Reference proteome</keyword>
<feature type="domain" description="NAD(P)-binding" evidence="1">
    <location>
        <begin position="9"/>
        <end position="165"/>
    </location>
</feature>
<dbReference type="EMBL" id="CP051682">
    <property type="protein sequence ID" value="QJD94810.1"/>
    <property type="molecule type" value="Genomic_DNA"/>
</dbReference>
<sequence length="270" mass="29803">MIVSVLGCGWFGFELAKALVKQGIRVNGSTTSSDKLAQLSEVRIHPYLIALPSTDTKVDEEFYQCDVLVIAIPPKSRSGEDDLYVDKMKSIIQAATTHQIKRVILISSTGVYANSNRKFTETDEPMPDTASGKILLQAEKLFLTESSFQTSIIRFGGLVGPGRDPGRFFAGKQDVPNGQAPVNLIHQNDCVSIALAVITQPITASIIDACSPHHPPKQEFYKMAAARSGLPLPTFVDELQSWKIVDSQVLTYTLHYQFQVDNWFAWLTEA</sequence>
<dbReference type="InterPro" id="IPR051783">
    <property type="entry name" value="NAD(P)-dependent_oxidoreduct"/>
</dbReference>
<dbReference type="SUPFAM" id="SSF51735">
    <property type="entry name" value="NAD(P)-binding Rossmann-fold domains"/>
    <property type="match status" value="1"/>
</dbReference>
<proteinExistence type="predicted"/>
<dbReference type="GO" id="GO:0004029">
    <property type="term" value="F:aldehyde dehydrogenase (NAD+) activity"/>
    <property type="evidence" value="ECO:0007669"/>
    <property type="project" value="TreeGrafter"/>
</dbReference>
<dbReference type="InterPro" id="IPR036291">
    <property type="entry name" value="NAD(P)-bd_dom_sf"/>
</dbReference>
<organism evidence="2 3">
    <name type="scientific">Mucilaginibacter robiniae</name>
    <dbReference type="NCBI Taxonomy" id="2728022"/>
    <lineage>
        <taxon>Bacteria</taxon>
        <taxon>Pseudomonadati</taxon>
        <taxon>Bacteroidota</taxon>
        <taxon>Sphingobacteriia</taxon>
        <taxon>Sphingobacteriales</taxon>
        <taxon>Sphingobacteriaceae</taxon>
        <taxon>Mucilaginibacter</taxon>
    </lineage>
</organism>
<dbReference type="PANTHER" id="PTHR48079">
    <property type="entry name" value="PROTEIN YEEZ"/>
    <property type="match status" value="1"/>
</dbReference>
<dbReference type="CDD" id="cd05266">
    <property type="entry name" value="SDR_a4"/>
    <property type="match status" value="1"/>
</dbReference>
<dbReference type="Pfam" id="PF13460">
    <property type="entry name" value="NAD_binding_10"/>
    <property type="match status" value="1"/>
</dbReference>
<reference evidence="2 3" key="1">
    <citation type="submission" date="2020-04" db="EMBL/GenBank/DDBJ databases">
        <title>Genome sequencing of novel species.</title>
        <authorList>
            <person name="Heo J."/>
            <person name="Kim S.-J."/>
            <person name="Kim J.-S."/>
            <person name="Hong S.-B."/>
            <person name="Kwon S.-W."/>
        </authorList>
    </citation>
    <scope>NUCLEOTIDE SEQUENCE [LARGE SCALE GENOMIC DNA]</scope>
    <source>
        <strain evidence="2 3">F39-2</strain>
    </source>
</reference>
<dbReference type="RefSeq" id="WP_169605827.1">
    <property type="nucleotide sequence ID" value="NZ_CP051682.1"/>
</dbReference>
<protein>
    <submittedName>
        <fullName evidence="2">SDR family oxidoreductase</fullName>
    </submittedName>
</protein>
<name>A0A7L5DUN0_9SPHI</name>
<dbReference type="InterPro" id="IPR016040">
    <property type="entry name" value="NAD(P)-bd_dom"/>
</dbReference>
<evidence type="ECO:0000313" key="2">
    <source>
        <dbReference type="EMBL" id="QJD94810.1"/>
    </source>
</evidence>
<gene>
    <name evidence="2" type="ORF">HH214_02410</name>
</gene>
<dbReference type="PANTHER" id="PTHR48079:SF6">
    <property type="entry name" value="NAD(P)-BINDING DOMAIN-CONTAINING PROTEIN-RELATED"/>
    <property type="match status" value="1"/>
</dbReference>
<evidence type="ECO:0000259" key="1">
    <source>
        <dbReference type="Pfam" id="PF13460"/>
    </source>
</evidence>
<dbReference type="Proteomes" id="UP000503278">
    <property type="component" value="Chromosome"/>
</dbReference>